<dbReference type="GeneID" id="81208646"/>
<evidence type="ECO:0000313" key="1">
    <source>
        <dbReference type="EMBL" id="MFC6785607.1"/>
    </source>
</evidence>
<accession>A0ABD5TEJ6</accession>
<comment type="caution">
    <text evidence="1">The sequence shown here is derived from an EMBL/GenBank/DDBJ whole genome shotgun (WGS) entry which is preliminary data.</text>
</comment>
<protein>
    <submittedName>
        <fullName evidence="1">Uncharacterized protein</fullName>
    </submittedName>
</protein>
<dbReference type="AlphaFoldDB" id="A0ABD5TEJ6"/>
<name>A0ABD5TEJ6_9EURY</name>
<reference evidence="1 2" key="1">
    <citation type="journal article" date="2019" name="Int. J. Syst. Evol. Microbiol.">
        <title>The Global Catalogue of Microorganisms (GCM) 10K type strain sequencing project: providing services to taxonomists for standard genome sequencing and annotation.</title>
        <authorList>
            <consortium name="The Broad Institute Genomics Platform"/>
            <consortium name="The Broad Institute Genome Sequencing Center for Infectious Disease"/>
            <person name="Wu L."/>
            <person name="Ma J."/>
        </authorList>
    </citation>
    <scope>NUCLEOTIDE SEQUENCE [LARGE SCALE GENOMIC DNA]</scope>
    <source>
        <strain evidence="1 2">SYNS20</strain>
    </source>
</reference>
<organism evidence="1 2">
    <name type="scientific">Halobaculum halobium</name>
    <dbReference type="NCBI Taxonomy" id="3032281"/>
    <lineage>
        <taxon>Archaea</taxon>
        <taxon>Methanobacteriati</taxon>
        <taxon>Methanobacteriota</taxon>
        <taxon>Stenosarchaea group</taxon>
        <taxon>Halobacteria</taxon>
        <taxon>Halobacteriales</taxon>
        <taxon>Haloferacaceae</taxon>
        <taxon>Halobaculum</taxon>
    </lineage>
</organism>
<dbReference type="EMBL" id="JBHSWX010000012">
    <property type="protein sequence ID" value="MFC6785607.1"/>
    <property type="molecule type" value="Genomic_DNA"/>
</dbReference>
<gene>
    <name evidence="1" type="ORF">ACFQFD_06325</name>
</gene>
<sequence length="50" mass="5943">MVGVARERPGWDCFVNYRRATRVRNDLYERVLVDFSEAPDRVAFPVSRNR</sequence>
<keyword evidence="2" id="KW-1185">Reference proteome</keyword>
<proteinExistence type="predicted"/>
<dbReference type="RefSeq" id="WP_390214700.1">
    <property type="nucleotide sequence ID" value="NZ_CP126158.1"/>
</dbReference>
<dbReference type="Proteomes" id="UP001596443">
    <property type="component" value="Unassembled WGS sequence"/>
</dbReference>
<evidence type="ECO:0000313" key="2">
    <source>
        <dbReference type="Proteomes" id="UP001596443"/>
    </source>
</evidence>